<dbReference type="PANTHER" id="PTHR22696:SF1">
    <property type="entry name" value="E3 UBIQUITIN-PROTEIN LIGASE RNF26"/>
    <property type="match status" value="1"/>
</dbReference>
<keyword evidence="5" id="KW-1185">Reference proteome</keyword>
<accession>A0A8T2RYR9</accession>
<evidence type="ECO:0000313" key="5">
    <source>
        <dbReference type="Proteomes" id="UP000825935"/>
    </source>
</evidence>
<evidence type="ECO:0000259" key="3">
    <source>
        <dbReference type="PROSITE" id="PS50089"/>
    </source>
</evidence>
<dbReference type="Proteomes" id="UP000825935">
    <property type="component" value="Chromosome 23"/>
</dbReference>
<dbReference type="SUPFAM" id="SSF57850">
    <property type="entry name" value="RING/U-box"/>
    <property type="match status" value="1"/>
</dbReference>
<evidence type="ECO:0000313" key="4">
    <source>
        <dbReference type="EMBL" id="KAH7301462.1"/>
    </source>
</evidence>
<dbReference type="SMART" id="SM00184">
    <property type="entry name" value="RING"/>
    <property type="match status" value="1"/>
</dbReference>
<dbReference type="EMBL" id="CM035428">
    <property type="protein sequence ID" value="KAH7301460.1"/>
    <property type="molecule type" value="Genomic_DNA"/>
</dbReference>
<gene>
    <name evidence="4" type="ORF">KP509_23G027800</name>
</gene>
<dbReference type="GO" id="GO:0008270">
    <property type="term" value="F:zinc ion binding"/>
    <property type="evidence" value="ECO:0007669"/>
    <property type="project" value="UniProtKB-KW"/>
</dbReference>
<dbReference type="EMBL" id="CM035428">
    <property type="protein sequence ID" value="KAH7301459.1"/>
    <property type="molecule type" value="Genomic_DNA"/>
</dbReference>
<dbReference type="PROSITE" id="PS50089">
    <property type="entry name" value="ZF_RING_2"/>
    <property type="match status" value="1"/>
</dbReference>
<comment type="caution">
    <text evidence="4">The sequence shown here is derived from an EMBL/GenBank/DDBJ whole genome shotgun (WGS) entry which is preliminary data.</text>
</comment>
<dbReference type="EMBL" id="CM035428">
    <property type="protein sequence ID" value="KAH7301462.1"/>
    <property type="molecule type" value="Genomic_DNA"/>
</dbReference>
<feature type="domain" description="RING-type" evidence="3">
    <location>
        <begin position="190"/>
        <end position="230"/>
    </location>
</feature>
<keyword evidence="1" id="KW-0862">Zinc</keyword>
<dbReference type="CDD" id="cd16649">
    <property type="entry name" value="mRING-HC-C3HC5_CGRF1-like"/>
    <property type="match status" value="1"/>
</dbReference>
<evidence type="ECO:0000256" key="2">
    <source>
        <dbReference type="SAM" id="Coils"/>
    </source>
</evidence>
<dbReference type="GO" id="GO:0006511">
    <property type="term" value="P:ubiquitin-dependent protein catabolic process"/>
    <property type="evidence" value="ECO:0007669"/>
    <property type="project" value="TreeGrafter"/>
</dbReference>
<evidence type="ECO:0000256" key="1">
    <source>
        <dbReference type="PROSITE-ProRule" id="PRU00175"/>
    </source>
</evidence>
<keyword evidence="1" id="KW-0863">Zinc-finger</keyword>
<dbReference type="InterPro" id="IPR001841">
    <property type="entry name" value="Znf_RING"/>
</dbReference>
<feature type="coiled-coil region" evidence="2">
    <location>
        <begin position="123"/>
        <end position="194"/>
    </location>
</feature>
<keyword evidence="2" id="KW-0175">Coiled coil</keyword>
<dbReference type="OrthoDB" id="1929407at2759"/>
<sequence length="258" mass="29614">MKNLVRLKVLRDNMRKRTQCEPLAVSRPRHRRAYDRLCPMQDASIEEHGVFNEKHGTGDRLTEAADHGDGVTGDLRMTSDGKRAEVIQRMASVQRLVREGMPLMTYEELRGVRNATKALFEEIDMAMDNARETEAAAAEHRLEEQDTKIRWLELGHAIFEEQKEGMEKRHSAERQELQRQLEEEREKALCLVCLERPRNTLLLPCLHFQYCLDCLLQHRSCNGNTCPTCRRSIEGLCMASSLAASSPPTTPRAQQPYV</sequence>
<organism evidence="4 5">
    <name type="scientific">Ceratopteris richardii</name>
    <name type="common">Triangle waterfern</name>
    <dbReference type="NCBI Taxonomy" id="49495"/>
    <lineage>
        <taxon>Eukaryota</taxon>
        <taxon>Viridiplantae</taxon>
        <taxon>Streptophyta</taxon>
        <taxon>Embryophyta</taxon>
        <taxon>Tracheophyta</taxon>
        <taxon>Polypodiopsida</taxon>
        <taxon>Polypodiidae</taxon>
        <taxon>Polypodiales</taxon>
        <taxon>Pteridineae</taxon>
        <taxon>Pteridaceae</taxon>
        <taxon>Parkerioideae</taxon>
        <taxon>Ceratopteris</taxon>
    </lineage>
</organism>
<dbReference type="InterPro" id="IPR013083">
    <property type="entry name" value="Znf_RING/FYVE/PHD"/>
</dbReference>
<dbReference type="GO" id="GO:0061630">
    <property type="term" value="F:ubiquitin protein ligase activity"/>
    <property type="evidence" value="ECO:0007669"/>
    <property type="project" value="TreeGrafter"/>
</dbReference>
<dbReference type="Gene3D" id="3.30.40.10">
    <property type="entry name" value="Zinc/RING finger domain, C3HC4 (zinc finger)"/>
    <property type="match status" value="1"/>
</dbReference>
<dbReference type="PANTHER" id="PTHR22696">
    <property type="entry name" value="E3 UBIQUITIN-PROTEIN LIGASE RNF26"/>
    <property type="match status" value="1"/>
</dbReference>
<protein>
    <recommendedName>
        <fullName evidence="3">RING-type domain-containing protein</fullName>
    </recommendedName>
</protein>
<reference evidence="4 5" key="1">
    <citation type="submission" date="2021-08" db="EMBL/GenBank/DDBJ databases">
        <title>WGS assembly of Ceratopteris richardii.</title>
        <authorList>
            <person name="Marchant D.B."/>
            <person name="Chen G."/>
            <person name="Jenkins J."/>
            <person name="Shu S."/>
            <person name="Leebens-Mack J."/>
            <person name="Grimwood J."/>
            <person name="Schmutz J."/>
            <person name="Soltis P."/>
            <person name="Soltis D."/>
            <person name="Chen Z.-H."/>
        </authorList>
    </citation>
    <scope>NUCLEOTIDE SEQUENCE [LARGE SCALE GENOMIC DNA]</scope>
    <source>
        <strain evidence="4">Whitten #5841</strain>
        <tissue evidence="4">Leaf</tissue>
    </source>
</reference>
<dbReference type="GO" id="GO:0016567">
    <property type="term" value="P:protein ubiquitination"/>
    <property type="evidence" value="ECO:0007669"/>
    <property type="project" value="TreeGrafter"/>
</dbReference>
<name>A0A8T2RYR9_CERRI</name>
<dbReference type="EMBL" id="CM035428">
    <property type="protein sequence ID" value="KAH7301461.1"/>
    <property type="molecule type" value="Genomic_DNA"/>
</dbReference>
<dbReference type="AlphaFoldDB" id="A0A8T2RYR9"/>
<dbReference type="Pfam" id="PF13920">
    <property type="entry name" value="zf-C3HC4_3"/>
    <property type="match status" value="1"/>
</dbReference>
<keyword evidence="1" id="KW-0479">Metal-binding</keyword>
<proteinExistence type="predicted"/>